<dbReference type="Pfam" id="PF11306">
    <property type="entry name" value="DUF3108"/>
    <property type="match status" value="1"/>
</dbReference>
<accession>A0A150WBB6</accession>
<dbReference type="OrthoDB" id="5290931at2"/>
<proteinExistence type="predicted"/>
<name>A0A150WBB6_BDEBC</name>
<feature type="region of interest" description="Disordered" evidence="1">
    <location>
        <begin position="55"/>
        <end position="171"/>
    </location>
</feature>
<feature type="compositionally biased region" description="Low complexity" evidence="1">
    <location>
        <begin position="70"/>
        <end position="85"/>
    </location>
</feature>
<gene>
    <name evidence="2" type="ORF">AZI85_12635</name>
</gene>
<dbReference type="InterPro" id="IPR021457">
    <property type="entry name" value="DUF3108"/>
</dbReference>
<feature type="compositionally biased region" description="Low complexity" evidence="1">
    <location>
        <begin position="94"/>
        <end position="125"/>
    </location>
</feature>
<reference evidence="2 3" key="1">
    <citation type="submission" date="2016-03" db="EMBL/GenBank/DDBJ databases">
        <authorList>
            <person name="Ploux O."/>
        </authorList>
    </citation>
    <scope>NUCLEOTIDE SEQUENCE [LARGE SCALE GENOMIC DNA]</scope>
    <source>
        <strain evidence="2 3">BER2</strain>
    </source>
</reference>
<comment type="caution">
    <text evidence="2">The sequence shown here is derived from an EMBL/GenBank/DDBJ whole genome shotgun (WGS) entry which is preliminary data.</text>
</comment>
<evidence type="ECO:0008006" key="4">
    <source>
        <dbReference type="Google" id="ProtNLM"/>
    </source>
</evidence>
<protein>
    <recommendedName>
        <fullName evidence="4">DUF3108 domain-containing protein</fullName>
    </recommendedName>
</protein>
<dbReference type="EMBL" id="LUKF01000020">
    <property type="protein sequence ID" value="KYG60315.1"/>
    <property type="molecule type" value="Genomic_DNA"/>
</dbReference>
<evidence type="ECO:0000313" key="3">
    <source>
        <dbReference type="Proteomes" id="UP000075391"/>
    </source>
</evidence>
<evidence type="ECO:0000256" key="1">
    <source>
        <dbReference type="SAM" id="MobiDB-lite"/>
    </source>
</evidence>
<organism evidence="2 3">
    <name type="scientific">Bdellovibrio bacteriovorus</name>
    <dbReference type="NCBI Taxonomy" id="959"/>
    <lineage>
        <taxon>Bacteria</taxon>
        <taxon>Pseudomonadati</taxon>
        <taxon>Bdellovibrionota</taxon>
        <taxon>Bdellovibrionia</taxon>
        <taxon>Bdellovibrionales</taxon>
        <taxon>Pseudobdellovibrionaceae</taxon>
        <taxon>Bdellovibrio</taxon>
    </lineage>
</organism>
<evidence type="ECO:0000313" key="2">
    <source>
        <dbReference type="EMBL" id="KYG60315.1"/>
    </source>
</evidence>
<dbReference type="Proteomes" id="UP000075391">
    <property type="component" value="Unassembled WGS sequence"/>
</dbReference>
<sequence>MDVGASSMEGFLVKVPNLLGSIVAVMFLASCSSSILKYEKSENLKKNDEFENAVSIVKPEAPAPAPADPTQPAETAAAPVTTAPAPKTPEKTSSKSATTSRKTATAKSASSKTSSTGVGSASTTSSKKETKKSSAKSAKSAKAETAKAEVPATRQPDIEDSAGFEGASRRPLKDPFRVGEEVVHDVHYFKVSAGELRLKVEPFAMVNNRKSYTFAIEIKTSKLFNSFYSVDDRVETFVDFEDLVPRVFQLHVKESKQLREAKMLFDTEKNTATFWEKKVTKEDGEEEKRQQWDILPFTQNVYSAVYYMRNFQWETGKEYAFRVANDNENLVFSGKAIRREVLDTELGPMKAIVIQPNIVLKGKFKPIGDNFIWLSDDDRKYVLRIESKIKIGTLVSEVVSINPGKP</sequence>
<dbReference type="AlphaFoldDB" id="A0A150WBB6"/>